<organism evidence="1 2">
    <name type="scientific">Thalassobacillus devorans</name>
    <dbReference type="NCBI Taxonomy" id="279813"/>
    <lineage>
        <taxon>Bacteria</taxon>
        <taxon>Bacillati</taxon>
        <taxon>Bacillota</taxon>
        <taxon>Bacilli</taxon>
        <taxon>Bacillales</taxon>
        <taxon>Bacillaceae</taxon>
        <taxon>Thalassobacillus</taxon>
    </lineage>
</organism>
<protein>
    <submittedName>
        <fullName evidence="1">Uncharacterized protein</fullName>
    </submittedName>
</protein>
<reference evidence="2" key="1">
    <citation type="journal article" date="2019" name="Int. J. Syst. Evol. Microbiol.">
        <title>The Global Catalogue of Microorganisms (GCM) 10K type strain sequencing project: providing services to taxonomists for standard genome sequencing and annotation.</title>
        <authorList>
            <consortium name="The Broad Institute Genomics Platform"/>
            <consortium name="The Broad Institute Genome Sequencing Center for Infectious Disease"/>
            <person name="Wu L."/>
            <person name="Ma J."/>
        </authorList>
    </citation>
    <scope>NUCLEOTIDE SEQUENCE [LARGE SCALE GENOMIC DNA]</scope>
    <source>
        <strain evidence="2">CCM 7282</strain>
    </source>
</reference>
<name>A0ABQ1PI13_9BACI</name>
<proteinExistence type="predicted"/>
<evidence type="ECO:0000313" key="2">
    <source>
        <dbReference type="Proteomes" id="UP000619534"/>
    </source>
</evidence>
<dbReference type="Proteomes" id="UP000619534">
    <property type="component" value="Unassembled WGS sequence"/>
</dbReference>
<dbReference type="EMBL" id="BMCJ01000006">
    <property type="protein sequence ID" value="GGC97431.1"/>
    <property type="molecule type" value="Genomic_DNA"/>
</dbReference>
<sequence>MYIYQRINIDGSTWRSRSISTEKLFDDEVYVNKTLPASKVKFTNEPIKGDYEGLCKRLSGEVKVYRIP</sequence>
<accession>A0ABQ1PI13</accession>
<evidence type="ECO:0000313" key="1">
    <source>
        <dbReference type="EMBL" id="GGC97431.1"/>
    </source>
</evidence>
<gene>
    <name evidence="1" type="ORF">GCM10007216_30250</name>
</gene>
<keyword evidence="2" id="KW-1185">Reference proteome</keyword>
<dbReference type="RefSeq" id="WP_062440504.1">
    <property type="nucleotide sequence ID" value="NZ_BMCJ01000006.1"/>
</dbReference>
<comment type="caution">
    <text evidence="1">The sequence shown here is derived from an EMBL/GenBank/DDBJ whole genome shotgun (WGS) entry which is preliminary data.</text>
</comment>